<evidence type="ECO:0000313" key="1">
    <source>
        <dbReference type="EMBL" id="CAG8617930.1"/>
    </source>
</evidence>
<proteinExistence type="predicted"/>
<evidence type="ECO:0000313" key="2">
    <source>
        <dbReference type="Proteomes" id="UP000789396"/>
    </source>
</evidence>
<organism evidence="1 2">
    <name type="scientific">Racocetra fulgida</name>
    <dbReference type="NCBI Taxonomy" id="60492"/>
    <lineage>
        <taxon>Eukaryota</taxon>
        <taxon>Fungi</taxon>
        <taxon>Fungi incertae sedis</taxon>
        <taxon>Mucoromycota</taxon>
        <taxon>Glomeromycotina</taxon>
        <taxon>Glomeromycetes</taxon>
        <taxon>Diversisporales</taxon>
        <taxon>Gigasporaceae</taxon>
        <taxon>Racocetra</taxon>
    </lineage>
</organism>
<dbReference type="Proteomes" id="UP000789396">
    <property type="component" value="Unassembled WGS sequence"/>
</dbReference>
<dbReference type="Gene3D" id="3.40.430.10">
    <property type="entry name" value="Dihydrofolate Reductase, subunit A"/>
    <property type="match status" value="1"/>
</dbReference>
<name>A0A9N9CZG8_9GLOM</name>
<comment type="caution">
    <text evidence="1">The sequence shown here is derived from an EMBL/GenBank/DDBJ whole genome shotgun (WGS) entry which is preliminary data.</text>
</comment>
<keyword evidence="2" id="KW-1185">Reference proteome</keyword>
<protein>
    <submittedName>
        <fullName evidence="1">6605_t:CDS:1</fullName>
    </submittedName>
</protein>
<dbReference type="InterPro" id="IPR024072">
    <property type="entry name" value="DHFR-like_dom_sf"/>
</dbReference>
<sequence>MVDLLIVTIAPVFIGANGILAIDKNSTDSQIEEEINDTFPKLVNVKYEQFGRDIVLASYALP</sequence>
<dbReference type="OrthoDB" id="5432at2759"/>
<gene>
    <name evidence="1" type="ORF">RFULGI_LOCUS7243</name>
</gene>
<accession>A0A9N9CZG8</accession>
<reference evidence="1" key="1">
    <citation type="submission" date="2021-06" db="EMBL/GenBank/DDBJ databases">
        <authorList>
            <person name="Kallberg Y."/>
            <person name="Tangrot J."/>
            <person name="Rosling A."/>
        </authorList>
    </citation>
    <scope>NUCLEOTIDE SEQUENCE</scope>
    <source>
        <strain evidence="1">IN212</strain>
    </source>
</reference>
<dbReference type="EMBL" id="CAJVPZ010010257">
    <property type="protein sequence ID" value="CAG8617930.1"/>
    <property type="molecule type" value="Genomic_DNA"/>
</dbReference>
<dbReference type="AlphaFoldDB" id="A0A9N9CZG8"/>